<dbReference type="AlphaFoldDB" id="A0A5A9W817"/>
<evidence type="ECO:0000256" key="1">
    <source>
        <dbReference type="ARBA" id="ARBA00004948"/>
    </source>
</evidence>
<dbReference type="GO" id="GO:0005737">
    <property type="term" value="C:cytoplasm"/>
    <property type="evidence" value="ECO:0007669"/>
    <property type="project" value="TreeGrafter"/>
</dbReference>
<comment type="pathway">
    <text evidence="1">Cofactor biosynthesis; thiamine diphosphate biosynthesis.</text>
</comment>
<keyword evidence="3 5" id="KW-0560">Oxidoreductase</keyword>
<dbReference type="Pfam" id="PF01266">
    <property type="entry name" value="DAO"/>
    <property type="match status" value="1"/>
</dbReference>
<keyword evidence="6" id="KW-1185">Reference proteome</keyword>
<evidence type="ECO:0000259" key="4">
    <source>
        <dbReference type="Pfam" id="PF01266"/>
    </source>
</evidence>
<dbReference type="UniPathway" id="UPA00060"/>
<dbReference type="Proteomes" id="UP000325302">
    <property type="component" value="Unassembled WGS sequence"/>
</dbReference>
<dbReference type="GO" id="GO:0009229">
    <property type="term" value="P:thiamine diphosphate biosynthetic process"/>
    <property type="evidence" value="ECO:0007669"/>
    <property type="project" value="UniProtKB-UniPathway"/>
</dbReference>
<dbReference type="SUPFAM" id="SSF54373">
    <property type="entry name" value="FAD-linked reductases, C-terminal domain"/>
    <property type="match status" value="1"/>
</dbReference>
<dbReference type="EC" id="1.4.3.19" evidence="5"/>
<dbReference type="EMBL" id="SMRS01000001">
    <property type="protein sequence ID" value="KAA0876335.1"/>
    <property type="molecule type" value="Genomic_DNA"/>
</dbReference>
<dbReference type="InterPro" id="IPR036188">
    <property type="entry name" value="FAD/NAD-bd_sf"/>
</dbReference>
<dbReference type="GO" id="GO:0050660">
    <property type="term" value="F:flavin adenine dinucleotide binding"/>
    <property type="evidence" value="ECO:0007669"/>
    <property type="project" value="InterPro"/>
</dbReference>
<dbReference type="SUPFAM" id="SSF51905">
    <property type="entry name" value="FAD/NAD(P)-binding domain"/>
    <property type="match status" value="1"/>
</dbReference>
<dbReference type="InterPro" id="IPR012727">
    <property type="entry name" value="Gly_oxidase_ThiO"/>
</dbReference>
<dbReference type="RefSeq" id="WP_149389584.1">
    <property type="nucleotide sequence ID" value="NZ_SMRS01000001.1"/>
</dbReference>
<name>A0A5A9W817_9GAMM</name>
<evidence type="ECO:0000313" key="6">
    <source>
        <dbReference type="Proteomes" id="UP000325302"/>
    </source>
</evidence>
<dbReference type="GO" id="GO:0043799">
    <property type="term" value="F:glycine oxidase activity"/>
    <property type="evidence" value="ECO:0007669"/>
    <property type="project" value="UniProtKB-EC"/>
</dbReference>
<dbReference type="Gene3D" id="3.50.50.60">
    <property type="entry name" value="FAD/NAD(P)-binding domain"/>
    <property type="match status" value="1"/>
</dbReference>
<dbReference type="GO" id="GO:0009228">
    <property type="term" value="P:thiamine biosynthetic process"/>
    <property type="evidence" value="ECO:0007669"/>
    <property type="project" value="UniProtKB-KW"/>
</dbReference>
<evidence type="ECO:0000313" key="5">
    <source>
        <dbReference type="EMBL" id="KAA0876335.1"/>
    </source>
</evidence>
<dbReference type="Gene3D" id="3.30.9.10">
    <property type="entry name" value="D-Amino Acid Oxidase, subunit A, domain 2"/>
    <property type="match status" value="1"/>
</dbReference>
<feature type="domain" description="FAD dependent oxidoreductase" evidence="4">
    <location>
        <begin position="3"/>
        <end position="344"/>
    </location>
</feature>
<comment type="caution">
    <text evidence="5">The sequence shown here is derived from an EMBL/GenBank/DDBJ whole genome shotgun (WGS) entry which is preliminary data.</text>
</comment>
<sequence length="366" mass="39984">MTDLLIAGGGVIGLMLARELALGGAQVTLIERGRCAQESSWAGGGIVSPLYPWRYPPAITALASWSQSSYVHLAAELQSQTDIDPELRQKGMLILAVEDEHEALAWAERYHRPLTQIAQRQIYQLEPHLQPGFETALWMPEVGSIRNPRLGQSLRAWVQAQPNIRVLEDCEVTGFLTQGQQVLGLRTTQGDWQAQRTVIAGGAWSGELLAKLDLALPVEPVKGQMMVFAAPTGLIDRVVMLNGRYLIPRNDGQILVGSTLEHVGFDKQTTQDAYDSLYASALSMLPELSQYPVVHHWAGLRPGSPSGLPFIGQVPGWAGLELNTGHFRNGLVLAPASTRLHADLLLQRRPIIDPDPYAPAGRLLAV</sequence>
<gene>
    <name evidence="5" type="primary">thiO</name>
    <name evidence="5" type="ORF">E1H14_00970</name>
</gene>
<dbReference type="OrthoDB" id="9805337at2"/>
<dbReference type="NCBIfam" id="TIGR02352">
    <property type="entry name" value="thiamin_ThiO"/>
    <property type="match status" value="1"/>
</dbReference>
<reference evidence="5 6" key="1">
    <citation type="submission" date="2019-03" db="EMBL/GenBank/DDBJ databases">
        <title>Nitrincola sp. nov. isolated from an Indian soda lake.</title>
        <authorList>
            <person name="Joshi A."/>
            <person name="Thite S.V."/>
            <person name="Joseph N."/>
            <person name="Dhotre D."/>
            <person name="Moorthy M."/>
            <person name="Shouche Y.S."/>
        </authorList>
    </citation>
    <scope>NUCLEOTIDE SEQUENCE [LARGE SCALE GENOMIC DNA]</scope>
    <source>
        <strain evidence="5 6">MEB193</strain>
    </source>
</reference>
<organism evidence="5 6">
    <name type="scientific">Nitrincola tapanii</name>
    <dbReference type="NCBI Taxonomy" id="1708751"/>
    <lineage>
        <taxon>Bacteria</taxon>
        <taxon>Pseudomonadati</taxon>
        <taxon>Pseudomonadota</taxon>
        <taxon>Gammaproteobacteria</taxon>
        <taxon>Oceanospirillales</taxon>
        <taxon>Oceanospirillaceae</taxon>
        <taxon>Nitrincola</taxon>
    </lineage>
</organism>
<dbReference type="InterPro" id="IPR006076">
    <property type="entry name" value="FAD-dep_OxRdtase"/>
</dbReference>
<evidence type="ECO:0000256" key="3">
    <source>
        <dbReference type="ARBA" id="ARBA00023002"/>
    </source>
</evidence>
<protein>
    <submittedName>
        <fullName evidence="5">Glycine oxidase ThiO</fullName>
        <ecNumber evidence="5">1.4.3.19</ecNumber>
    </submittedName>
</protein>
<proteinExistence type="predicted"/>
<evidence type="ECO:0000256" key="2">
    <source>
        <dbReference type="ARBA" id="ARBA00022977"/>
    </source>
</evidence>
<dbReference type="PANTHER" id="PTHR13847:SF289">
    <property type="entry name" value="GLYCINE OXIDASE"/>
    <property type="match status" value="1"/>
</dbReference>
<accession>A0A5A9W817</accession>
<keyword evidence="2" id="KW-0784">Thiamine biosynthesis</keyword>
<dbReference type="PANTHER" id="PTHR13847">
    <property type="entry name" value="SARCOSINE DEHYDROGENASE-RELATED"/>
    <property type="match status" value="1"/>
</dbReference>